<dbReference type="CDD" id="cd06571">
    <property type="entry name" value="Bac_DnaA_C"/>
    <property type="match status" value="1"/>
</dbReference>
<sequence>MAIGDRTSFRRDRRRALCHVRQIAMYVCHVTLSIPQGDIGDAFGRDRSTVGHACSVVEDRREDAAFDSFVSTIERMVVAVFGRREGLRHD</sequence>
<dbReference type="EMBL" id="VJMG01000056">
    <property type="protein sequence ID" value="TRL36284.1"/>
    <property type="molecule type" value="Genomic_DNA"/>
</dbReference>
<dbReference type="GO" id="GO:0005524">
    <property type="term" value="F:ATP binding"/>
    <property type="evidence" value="ECO:0007669"/>
    <property type="project" value="InterPro"/>
</dbReference>
<dbReference type="Gene3D" id="1.10.1750.10">
    <property type="match status" value="1"/>
</dbReference>
<dbReference type="GO" id="GO:0006275">
    <property type="term" value="P:regulation of DNA replication"/>
    <property type="evidence" value="ECO:0007669"/>
    <property type="project" value="InterPro"/>
</dbReference>
<evidence type="ECO:0000313" key="3">
    <source>
        <dbReference type="Proteomes" id="UP000316801"/>
    </source>
</evidence>
<dbReference type="SMART" id="SM00760">
    <property type="entry name" value="Bac_DnaA_C"/>
    <property type="match status" value="1"/>
</dbReference>
<dbReference type="SUPFAM" id="SSF48295">
    <property type="entry name" value="TrpR-like"/>
    <property type="match status" value="1"/>
</dbReference>
<dbReference type="Proteomes" id="UP000316801">
    <property type="component" value="Unassembled WGS sequence"/>
</dbReference>
<evidence type="ECO:0000259" key="1">
    <source>
        <dbReference type="SMART" id="SM00760"/>
    </source>
</evidence>
<comment type="caution">
    <text evidence="2">The sequence shown here is derived from an EMBL/GenBank/DDBJ whole genome shotgun (WGS) entry which is preliminary data.</text>
</comment>
<accession>A0A549T375</accession>
<name>A0A549T375_9HYPH</name>
<dbReference type="AlphaFoldDB" id="A0A549T375"/>
<evidence type="ECO:0000313" key="2">
    <source>
        <dbReference type="EMBL" id="TRL36284.1"/>
    </source>
</evidence>
<dbReference type="Pfam" id="PF08299">
    <property type="entry name" value="Bac_DnaA_C"/>
    <property type="match status" value="1"/>
</dbReference>
<protein>
    <recommendedName>
        <fullName evidence="1">Chromosomal replication initiator DnaA C-terminal domain-containing protein</fullName>
    </recommendedName>
</protein>
<proteinExistence type="predicted"/>
<dbReference type="InterPro" id="IPR013159">
    <property type="entry name" value="DnaA_C"/>
</dbReference>
<dbReference type="InterPro" id="IPR010921">
    <property type="entry name" value="Trp_repressor/repl_initiator"/>
</dbReference>
<organism evidence="2 3">
    <name type="scientific">Rhizobium straminoryzae</name>
    <dbReference type="NCBI Taxonomy" id="1387186"/>
    <lineage>
        <taxon>Bacteria</taxon>
        <taxon>Pseudomonadati</taxon>
        <taxon>Pseudomonadota</taxon>
        <taxon>Alphaproteobacteria</taxon>
        <taxon>Hyphomicrobiales</taxon>
        <taxon>Rhizobiaceae</taxon>
        <taxon>Rhizobium/Agrobacterium group</taxon>
        <taxon>Rhizobium</taxon>
    </lineage>
</organism>
<keyword evidence="3" id="KW-1185">Reference proteome</keyword>
<dbReference type="GO" id="GO:0006270">
    <property type="term" value="P:DNA replication initiation"/>
    <property type="evidence" value="ECO:0007669"/>
    <property type="project" value="InterPro"/>
</dbReference>
<dbReference type="GO" id="GO:0043565">
    <property type="term" value="F:sequence-specific DNA binding"/>
    <property type="evidence" value="ECO:0007669"/>
    <property type="project" value="InterPro"/>
</dbReference>
<gene>
    <name evidence="2" type="ORF">FNA46_18430</name>
</gene>
<reference evidence="2 3" key="1">
    <citation type="submission" date="2019-07" db="EMBL/GenBank/DDBJ databases">
        <title>Ln-dependent methylotrophs.</title>
        <authorList>
            <person name="Tani A."/>
        </authorList>
    </citation>
    <scope>NUCLEOTIDE SEQUENCE [LARGE SCALE GENOMIC DNA]</scope>
    <source>
        <strain evidence="2 3">SM12</strain>
    </source>
</reference>
<feature type="domain" description="Chromosomal replication initiator DnaA C-terminal" evidence="1">
    <location>
        <begin position="2"/>
        <end position="57"/>
    </location>
</feature>